<dbReference type="GO" id="GO:0036297">
    <property type="term" value="P:interstrand cross-link repair"/>
    <property type="evidence" value="ECO:0007669"/>
    <property type="project" value="InterPro"/>
</dbReference>
<name>A0AAN8CTP6_9TELE</name>
<proteinExistence type="predicted"/>
<organism evidence="1 2">
    <name type="scientific">Champsocephalus esox</name>
    <name type="common">pike icefish</name>
    <dbReference type="NCBI Taxonomy" id="159716"/>
    <lineage>
        <taxon>Eukaryota</taxon>
        <taxon>Metazoa</taxon>
        <taxon>Chordata</taxon>
        <taxon>Craniata</taxon>
        <taxon>Vertebrata</taxon>
        <taxon>Euteleostomi</taxon>
        <taxon>Actinopterygii</taxon>
        <taxon>Neopterygii</taxon>
        <taxon>Teleostei</taxon>
        <taxon>Neoteleostei</taxon>
        <taxon>Acanthomorphata</taxon>
        <taxon>Eupercaria</taxon>
        <taxon>Perciformes</taxon>
        <taxon>Notothenioidei</taxon>
        <taxon>Channichthyidae</taxon>
        <taxon>Champsocephalus</taxon>
    </lineage>
</organism>
<dbReference type="EMBL" id="JAULUE010002048">
    <property type="protein sequence ID" value="KAK5909782.1"/>
    <property type="molecule type" value="Genomic_DNA"/>
</dbReference>
<sequence length="228" mass="25835">MPQEAWRHHLNWLSCSLQRLTEEEEEGDEDGSRSTRGHLRVFEAWFLLIQCAHWVQVAVQLLATSQPEDCGPPLWLLTFYHHPTNRGHHRASQLVHAKEAWDHLRSLFLAHPLPVDRVQSLVTLLSPKPQPTSPSPLLILSLLVNFCVFFQQSLSGSTEILQTVVNRSGLVNEAVCVLSSLELRLNEDSCLSSDTNRVHLRIKALQNTLTHMCAALNPANTHTHTHKH</sequence>
<dbReference type="PANTHER" id="PTHR16798:SF0">
    <property type="entry name" value="FANCONI ANEMIA GROUP C PROTEIN"/>
    <property type="match status" value="1"/>
</dbReference>
<keyword evidence="2" id="KW-1185">Reference proteome</keyword>
<dbReference type="Pfam" id="PF02106">
    <property type="entry name" value="Fanconi_C"/>
    <property type="match status" value="1"/>
</dbReference>
<comment type="caution">
    <text evidence="1">The sequence shown here is derived from an EMBL/GenBank/DDBJ whole genome shotgun (WGS) entry which is preliminary data.</text>
</comment>
<accession>A0AAN8CTP6</accession>
<dbReference type="GO" id="GO:0034599">
    <property type="term" value="P:cellular response to oxidative stress"/>
    <property type="evidence" value="ECO:0007669"/>
    <property type="project" value="TreeGrafter"/>
</dbReference>
<dbReference type="GO" id="GO:0006289">
    <property type="term" value="P:nucleotide-excision repair"/>
    <property type="evidence" value="ECO:0007669"/>
    <property type="project" value="TreeGrafter"/>
</dbReference>
<gene>
    <name evidence="1" type="ORF">CesoFtcFv8_003680</name>
</gene>
<dbReference type="InterPro" id="IPR000686">
    <property type="entry name" value="FANCC"/>
</dbReference>
<dbReference type="Proteomes" id="UP001335648">
    <property type="component" value="Unassembled WGS sequence"/>
</dbReference>
<protein>
    <submittedName>
        <fullName evidence="1">Uncharacterized protein</fullName>
    </submittedName>
</protein>
<evidence type="ECO:0000313" key="2">
    <source>
        <dbReference type="Proteomes" id="UP001335648"/>
    </source>
</evidence>
<reference evidence="1 2" key="1">
    <citation type="journal article" date="2023" name="Mol. Biol. Evol.">
        <title>Genomics of Secondarily Temperate Adaptation in the Only Non-Antarctic Icefish.</title>
        <authorList>
            <person name="Rivera-Colon A.G."/>
            <person name="Rayamajhi N."/>
            <person name="Minhas B.F."/>
            <person name="Madrigal G."/>
            <person name="Bilyk K.T."/>
            <person name="Yoon V."/>
            <person name="Hune M."/>
            <person name="Gregory S."/>
            <person name="Cheng C.H.C."/>
            <person name="Catchen J.M."/>
        </authorList>
    </citation>
    <scope>NUCLEOTIDE SEQUENCE [LARGE SCALE GENOMIC DNA]</scope>
    <source>
        <strain evidence="1">JC2023a</strain>
    </source>
</reference>
<evidence type="ECO:0000313" key="1">
    <source>
        <dbReference type="EMBL" id="KAK5909782.1"/>
    </source>
</evidence>
<dbReference type="GO" id="GO:0043240">
    <property type="term" value="C:Fanconi anaemia nuclear complex"/>
    <property type="evidence" value="ECO:0007669"/>
    <property type="project" value="InterPro"/>
</dbReference>
<dbReference type="PANTHER" id="PTHR16798">
    <property type="entry name" value="FANCONI ANEMIA GROUP C PROTEIN FANCC"/>
    <property type="match status" value="1"/>
</dbReference>
<dbReference type="AlphaFoldDB" id="A0AAN8CTP6"/>